<dbReference type="Gene3D" id="1.10.3730.20">
    <property type="match status" value="1"/>
</dbReference>
<evidence type="ECO:0000313" key="4">
    <source>
        <dbReference type="EMBL" id="GAA1813655.1"/>
    </source>
</evidence>
<dbReference type="EMBL" id="BAAALT010000123">
    <property type="protein sequence ID" value="GAA1813655.1"/>
    <property type="molecule type" value="Genomic_DNA"/>
</dbReference>
<feature type="transmembrane region" description="Helical" evidence="2">
    <location>
        <begin position="151"/>
        <end position="174"/>
    </location>
</feature>
<reference evidence="4 5" key="1">
    <citation type="journal article" date="2019" name="Int. J. Syst. Evol. Microbiol.">
        <title>The Global Catalogue of Microorganisms (GCM) 10K type strain sequencing project: providing services to taxonomists for standard genome sequencing and annotation.</title>
        <authorList>
            <consortium name="The Broad Institute Genomics Platform"/>
            <consortium name="The Broad Institute Genome Sequencing Center for Infectious Disease"/>
            <person name="Wu L."/>
            <person name="Ma J."/>
        </authorList>
    </citation>
    <scope>NUCLEOTIDE SEQUENCE [LARGE SCALE GENOMIC DNA]</scope>
    <source>
        <strain evidence="4 5">JCM 13250</strain>
    </source>
</reference>
<dbReference type="SUPFAM" id="SSF103481">
    <property type="entry name" value="Multidrug resistance efflux transporter EmrE"/>
    <property type="match status" value="2"/>
</dbReference>
<feature type="domain" description="EamA" evidence="3">
    <location>
        <begin position="6"/>
        <end position="134"/>
    </location>
</feature>
<comment type="caution">
    <text evidence="4">The sequence shown here is derived from an EMBL/GenBank/DDBJ whole genome shotgun (WGS) entry which is preliminary data.</text>
</comment>
<feature type="transmembrane region" description="Helical" evidence="2">
    <location>
        <begin position="212"/>
        <end position="232"/>
    </location>
</feature>
<proteinExistence type="inferred from homology"/>
<feature type="transmembrane region" description="Helical" evidence="2">
    <location>
        <begin position="238"/>
        <end position="259"/>
    </location>
</feature>
<accession>A0ABN2M8Y8</accession>
<protein>
    <submittedName>
        <fullName evidence="4">DMT family transporter</fullName>
    </submittedName>
</protein>
<dbReference type="RefSeq" id="WP_344133858.1">
    <property type="nucleotide sequence ID" value="NZ_BAAALT010000123.1"/>
</dbReference>
<dbReference type="Proteomes" id="UP001500218">
    <property type="component" value="Unassembled WGS sequence"/>
</dbReference>
<dbReference type="InterPro" id="IPR000620">
    <property type="entry name" value="EamA_dom"/>
</dbReference>
<evidence type="ECO:0000313" key="5">
    <source>
        <dbReference type="Proteomes" id="UP001500218"/>
    </source>
</evidence>
<dbReference type="Pfam" id="PF00892">
    <property type="entry name" value="EamA"/>
    <property type="match status" value="2"/>
</dbReference>
<feature type="domain" description="EamA" evidence="3">
    <location>
        <begin position="156"/>
        <end position="282"/>
    </location>
</feature>
<keyword evidence="2" id="KW-0812">Transmembrane</keyword>
<feature type="transmembrane region" description="Helical" evidence="2">
    <location>
        <begin position="117"/>
        <end position="139"/>
    </location>
</feature>
<keyword evidence="2" id="KW-1133">Transmembrane helix</keyword>
<feature type="transmembrane region" description="Helical" evidence="2">
    <location>
        <begin position="63"/>
        <end position="81"/>
    </location>
</feature>
<evidence type="ECO:0000256" key="1">
    <source>
        <dbReference type="ARBA" id="ARBA00007362"/>
    </source>
</evidence>
<evidence type="ECO:0000259" key="3">
    <source>
        <dbReference type="Pfam" id="PF00892"/>
    </source>
</evidence>
<sequence>MSAFAAAIAALSAMVWGSADYCGGRATRLASAWTVTVRAQLAGAVVLGVAVFLVPGRVYAVDLAWGGAAGIAGLIGLVLLYQGLSTGHAAIVAPVTAVTSALVPMVVGLLAREAPDPVALIGALCAVLAIGMVSMGPAAPDGAGRQAPVNPRLLGLALTSGALFGLFFVLLAQAHDDSGMWPLAGARACSIAVGLLFMTVRRESLRLPGATGWWVLLAGVGDIGANALYLVAARGGPLSVVAPVAALYPVATVLLALVVDRERIRRTQGVGLALAAVALVLTAV</sequence>
<keyword evidence="2" id="KW-0472">Membrane</keyword>
<dbReference type="InterPro" id="IPR037185">
    <property type="entry name" value="EmrE-like"/>
</dbReference>
<organism evidence="4 5">
    <name type="scientific">Luedemannella flava</name>
    <dbReference type="NCBI Taxonomy" id="349316"/>
    <lineage>
        <taxon>Bacteria</taxon>
        <taxon>Bacillati</taxon>
        <taxon>Actinomycetota</taxon>
        <taxon>Actinomycetes</taxon>
        <taxon>Micromonosporales</taxon>
        <taxon>Micromonosporaceae</taxon>
        <taxon>Luedemannella</taxon>
    </lineage>
</organism>
<feature type="transmembrane region" description="Helical" evidence="2">
    <location>
        <begin position="88"/>
        <end position="111"/>
    </location>
</feature>
<comment type="similarity">
    <text evidence="1">Belongs to the EamA transporter family.</text>
</comment>
<gene>
    <name evidence="4" type="ORF">GCM10009682_38500</name>
</gene>
<keyword evidence="5" id="KW-1185">Reference proteome</keyword>
<name>A0ABN2M8Y8_9ACTN</name>
<evidence type="ECO:0000256" key="2">
    <source>
        <dbReference type="SAM" id="Phobius"/>
    </source>
</evidence>